<dbReference type="EMBL" id="MU276105">
    <property type="protein sequence ID" value="KAI0041740.1"/>
    <property type="molecule type" value="Genomic_DNA"/>
</dbReference>
<protein>
    <submittedName>
        <fullName evidence="1">Uncharacterized protein</fullName>
    </submittedName>
</protein>
<dbReference type="Proteomes" id="UP000814033">
    <property type="component" value="Unassembled WGS sequence"/>
</dbReference>
<gene>
    <name evidence="1" type="ORF">FA95DRAFT_656334</name>
</gene>
<organism evidence="1 2">
    <name type="scientific">Auriscalpium vulgare</name>
    <dbReference type="NCBI Taxonomy" id="40419"/>
    <lineage>
        <taxon>Eukaryota</taxon>
        <taxon>Fungi</taxon>
        <taxon>Dikarya</taxon>
        <taxon>Basidiomycota</taxon>
        <taxon>Agaricomycotina</taxon>
        <taxon>Agaricomycetes</taxon>
        <taxon>Russulales</taxon>
        <taxon>Auriscalpiaceae</taxon>
        <taxon>Auriscalpium</taxon>
    </lineage>
</organism>
<sequence length="355" mass="39383">MGLSIYFSTLFLETLLYGIYTTLFFFTLYVLWKRPKDKSRVGLIASTVVMFAVATTHVALTLATERHEILAEMEDLQTFNAVRVFRTCIPGINFIFGDGIVAWRAWVIWGHSRRILVLPVILIFATGGTVVAEFILTTMYARAGNIDIGALAILLQIVTVVLSLGTNVLITCTIAYRAWTHSREVALLRPVRVGSDRAIHVLILLVESGALYCAIWIIYLVLIFTGGYSAAGTEIFLLVEASVTQMTGIYPTLIIVICALQRSYCDTVVTSRLSAMPSINSPLYCAPRPPSKYRPRYSAPPSPEDPPYPRGYSPEFSKAGREPSILAEDTDLDSLDSRIDADVSGRFVENWGHEK</sequence>
<reference evidence="1" key="1">
    <citation type="submission" date="2021-02" db="EMBL/GenBank/DDBJ databases">
        <authorList>
            <consortium name="DOE Joint Genome Institute"/>
            <person name="Ahrendt S."/>
            <person name="Looney B.P."/>
            <person name="Miyauchi S."/>
            <person name="Morin E."/>
            <person name="Drula E."/>
            <person name="Courty P.E."/>
            <person name="Chicoki N."/>
            <person name="Fauchery L."/>
            <person name="Kohler A."/>
            <person name="Kuo A."/>
            <person name="Labutti K."/>
            <person name="Pangilinan J."/>
            <person name="Lipzen A."/>
            <person name="Riley R."/>
            <person name="Andreopoulos W."/>
            <person name="He G."/>
            <person name="Johnson J."/>
            <person name="Barry K.W."/>
            <person name="Grigoriev I.V."/>
            <person name="Nagy L."/>
            <person name="Hibbett D."/>
            <person name="Henrissat B."/>
            <person name="Matheny P.B."/>
            <person name="Labbe J."/>
            <person name="Martin F."/>
        </authorList>
    </citation>
    <scope>NUCLEOTIDE SEQUENCE</scope>
    <source>
        <strain evidence="1">FP105234-sp</strain>
    </source>
</reference>
<reference evidence="1" key="2">
    <citation type="journal article" date="2022" name="New Phytol.">
        <title>Evolutionary transition to the ectomycorrhizal habit in the genomes of a hyperdiverse lineage of mushroom-forming fungi.</title>
        <authorList>
            <person name="Looney B."/>
            <person name="Miyauchi S."/>
            <person name="Morin E."/>
            <person name="Drula E."/>
            <person name="Courty P.E."/>
            <person name="Kohler A."/>
            <person name="Kuo A."/>
            <person name="LaButti K."/>
            <person name="Pangilinan J."/>
            <person name="Lipzen A."/>
            <person name="Riley R."/>
            <person name="Andreopoulos W."/>
            <person name="He G."/>
            <person name="Johnson J."/>
            <person name="Nolan M."/>
            <person name="Tritt A."/>
            <person name="Barry K.W."/>
            <person name="Grigoriev I.V."/>
            <person name="Nagy L.G."/>
            <person name="Hibbett D."/>
            <person name="Henrissat B."/>
            <person name="Matheny P.B."/>
            <person name="Labbe J."/>
            <person name="Martin F.M."/>
        </authorList>
    </citation>
    <scope>NUCLEOTIDE SEQUENCE</scope>
    <source>
        <strain evidence="1">FP105234-sp</strain>
    </source>
</reference>
<comment type="caution">
    <text evidence="1">The sequence shown here is derived from an EMBL/GenBank/DDBJ whole genome shotgun (WGS) entry which is preliminary data.</text>
</comment>
<evidence type="ECO:0000313" key="1">
    <source>
        <dbReference type="EMBL" id="KAI0041740.1"/>
    </source>
</evidence>
<evidence type="ECO:0000313" key="2">
    <source>
        <dbReference type="Proteomes" id="UP000814033"/>
    </source>
</evidence>
<name>A0ACB8RCC5_9AGAM</name>
<keyword evidence="2" id="KW-1185">Reference proteome</keyword>
<accession>A0ACB8RCC5</accession>
<proteinExistence type="predicted"/>